<name>A0A8B6FPC1_MYTGA</name>
<evidence type="ECO:0000313" key="4">
    <source>
        <dbReference type="Proteomes" id="UP000596742"/>
    </source>
</evidence>
<feature type="chain" id="PRO_5032486894" evidence="2">
    <location>
        <begin position="24"/>
        <end position="182"/>
    </location>
</feature>
<feature type="signal peptide" evidence="2">
    <location>
        <begin position="1"/>
        <end position="23"/>
    </location>
</feature>
<feature type="compositionally biased region" description="Low complexity" evidence="1">
    <location>
        <begin position="59"/>
        <end position="73"/>
    </location>
</feature>
<evidence type="ECO:0000256" key="1">
    <source>
        <dbReference type="SAM" id="MobiDB-lite"/>
    </source>
</evidence>
<keyword evidence="4" id="KW-1185">Reference proteome</keyword>
<dbReference type="EMBL" id="UYJE01007119">
    <property type="protein sequence ID" value="VDI51918.1"/>
    <property type="molecule type" value="Genomic_DNA"/>
</dbReference>
<organism evidence="3 4">
    <name type="scientific">Mytilus galloprovincialis</name>
    <name type="common">Mediterranean mussel</name>
    <dbReference type="NCBI Taxonomy" id="29158"/>
    <lineage>
        <taxon>Eukaryota</taxon>
        <taxon>Metazoa</taxon>
        <taxon>Spiralia</taxon>
        <taxon>Lophotrochozoa</taxon>
        <taxon>Mollusca</taxon>
        <taxon>Bivalvia</taxon>
        <taxon>Autobranchia</taxon>
        <taxon>Pteriomorphia</taxon>
        <taxon>Mytilida</taxon>
        <taxon>Mytiloidea</taxon>
        <taxon>Mytilidae</taxon>
        <taxon>Mytilinae</taxon>
        <taxon>Mytilus</taxon>
    </lineage>
</organism>
<sequence length="182" mass="19468">MVSIKLITYGVFVLLITVDYAYSEENTTINTSTEVQTTTMTGETTTMRGETTTMRDETTTVSSETTATDKTTENTADATTMTDKATTIAAVITTMVKETTTTETASLSLTASESPINTVQIDIGTTTEQTAITSGDDATVSNKMNSNIESSLGSGSEESTNTFYSPFLSVVMSVILTMFHFL</sequence>
<evidence type="ECO:0000256" key="2">
    <source>
        <dbReference type="SAM" id="SignalP"/>
    </source>
</evidence>
<keyword evidence="2" id="KW-0732">Signal</keyword>
<gene>
    <name evidence="3" type="ORF">MGAL_10B075759</name>
</gene>
<protein>
    <submittedName>
        <fullName evidence="3">Uncharacterized protein</fullName>
    </submittedName>
</protein>
<dbReference type="Proteomes" id="UP000596742">
    <property type="component" value="Unassembled WGS sequence"/>
</dbReference>
<evidence type="ECO:0000313" key="3">
    <source>
        <dbReference type="EMBL" id="VDI51918.1"/>
    </source>
</evidence>
<feature type="region of interest" description="Disordered" evidence="1">
    <location>
        <begin position="36"/>
        <end position="73"/>
    </location>
</feature>
<proteinExistence type="predicted"/>
<comment type="caution">
    <text evidence="3">The sequence shown here is derived from an EMBL/GenBank/DDBJ whole genome shotgun (WGS) entry which is preliminary data.</text>
</comment>
<accession>A0A8B6FPC1</accession>
<reference evidence="3" key="1">
    <citation type="submission" date="2018-11" db="EMBL/GenBank/DDBJ databases">
        <authorList>
            <person name="Alioto T."/>
            <person name="Alioto T."/>
        </authorList>
    </citation>
    <scope>NUCLEOTIDE SEQUENCE</scope>
</reference>
<dbReference type="AlphaFoldDB" id="A0A8B6FPC1"/>
<feature type="compositionally biased region" description="Low complexity" evidence="1">
    <location>
        <begin position="36"/>
        <end position="52"/>
    </location>
</feature>